<dbReference type="PROSITE" id="PS00154">
    <property type="entry name" value="ATPASE_E1_E2"/>
    <property type="match status" value="1"/>
</dbReference>
<name>A0ABR8HI61_NOSPU</name>
<evidence type="ECO:0000256" key="7">
    <source>
        <dbReference type="ARBA" id="ARBA00022842"/>
    </source>
</evidence>
<dbReference type="InterPro" id="IPR027256">
    <property type="entry name" value="P-typ_ATPase_IB"/>
</dbReference>
<evidence type="ECO:0000256" key="11">
    <source>
        <dbReference type="RuleBase" id="RU362081"/>
    </source>
</evidence>
<dbReference type="InterPro" id="IPR023299">
    <property type="entry name" value="ATPase_P-typ_cyto_dom_N"/>
</dbReference>
<dbReference type="PRINTS" id="PR00120">
    <property type="entry name" value="HATPASE"/>
</dbReference>
<feature type="compositionally biased region" description="Basic and acidic residues" evidence="12">
    <location>
        <begin position="452"/>
        <end position="491"/>
    </location>
</feature>
<keyword evidence="11" id="KW-1003">Cell membrane</keyword>
<evidence type="ECO:0000256" key="9">
    <source>
        <dbReference type="ARBA" id="ARBA00022989"/>
    </source>
</evidence>
<dbReference type="InterPro" id="IPR001757">
    <property type="entry name" value="P_typ_ATPase"/>
</dbReference>
<feature type="transmembrane region" description="Helical" evidence="11">
    <location>
        <begin position="19"/>
        <end position="52"/>
    </location>
</feature>
<dbReference type="InterPro" id="IPR044492">
    <property type="entry name" value="P_typ_ATPase_HD_dom"/>
</dbReference>
<dbReference type="InterPro" id="IPR023214">
    <property type="entry name" value="HAD_sf"/>
</dbReference>
<evidence type="ECO:0000256" key="12">
    <source>
        <dbReference type="SAM" id="MobiDB-lite"/>
    </source>
</evidence>
<dbReference type="InterPro" id="IPR059000">
    <property type="entry name" value="ATPase_P-type_domA"/>
</dbReference>
<keyword evidence="6 11" id="KW-0067">ATP-binding</keyword>
<reference evidence="14 15" key="1">
    <citation type="journal article" date="2020" name="ISME J.">
        <title>Comparative genomics reveals insights into cyanobacterial evolution and habitat adaptation.</title>
        <authorList>
            <person name="Chen M.Y."/>
            <person name="Teng W.K."/>
            <person name="Zhao L."/>
            <person name="Hu C.X."/>
            <person name="Zhou Y.K."/>
            <person name="Han B.P."/>
            <person name="Song L.R."/>
            <person name="Shu W.S."/>
        </authorList>
    </citation>
    <scope>NUCLEOTIDE SEQUENCE [LARGE SCALE GENOMIC DNA]</scope>
    <source>
        <strain evidence="14 15">FACHB-252</strain>
    </source>
</reference>
<feature type="transmembrane region" description="Helical" evidence="11">
    <location>
        <begin position="96"/>
        <end position="117"/>
    </location>
</feature>
<dbReference type="Pfam" id="PF00702">
    <property type="entry name" value="Hydrolase"/>
    <property type="match status" value="2"/>
</dbReference>
<dbReference type="SFLD" id="SFLDS00003">
    <property type="entry name" value="Haloacid_Dehalogenase"/>
    <property type="match status" value="1"/>
</dbReference>
<evidence type="ECO:0000256" key="3">
    <source>
        <dbReference type="ARBA" id="ARBA00022692"/>
    </source>
</evidence>
<evidence type="ECO:0000313" key="15">
    <source>
        <dbReference type="Proteomes" id="UP000606396"/>
    </source>
</evidence>
<keyword evidence="7" id="KW-0460">Magnesium</keyword>
<feature type="domain" description="P-type ATPase A" evidence="13">
    <location>
        <begin position="130"/>
        <end position="231"/>
    </location>
</feature>
<feature type="transmembrane region" description="Helical" evidence="11">
    <location>
        <begin position="278"/>
        <end position="302"/>
    </location>
</feature>
<dbReference type="Gene3D" id="2.70.150.10">
    <property type="entry name" value="Calcium-transporting ATPase, cytoplasmic transduction domain A"/>
    <property type="match status" value="1"/>
</dbReference>
<protein>
    <submittedName>
        <fullName evidence="14">Heavy metal translocating P-type ATPase</fullName>
    </submittedName>
</protein>
<comment type="subcellular location">
    <subcellularLocation>
        <location evidence="11">Cell membrane</location>
    </subcellularLocation>
    <subcellularLocation>
        <location evidence="1">Membrane</location>
        <topology evidence="1">Multi-pass membrane protein</topology>
    </subcellularLocation>
</comment>
<dbReference type="InterPro" id="IPR018303">
    <property type="entry name" value="ATPase_P-typ_P_site"/>
</dbReference>
<dbReference type="PROSITE" id="PS01229">
    <property type="entry name" value="COF_2"/>
    <property type="match status" value="1"/>
</dbReference>
<accession>A0ABR8HI61</accession>
<dbReference type="RefSeq" id="WP_190951630.1">
    <property type="nucleotide sequence ID" value="NZ_JACJTC010000020.1"/>
</dbReference>
<dbReference type="CDD" id="cd07551">
    <property type="entry name" value="P-type_ATPase_HM_ZosA_PfeT-like"/>
    <property type="match status" value="1"/>
</dbReference>
<dbReference type="Gene3D" id="3.40.50.1000">
    <property type="entry name" value="HAD superfamily/HAD-like"/>
    <property type="match status" value="1"/>
</dbReference>
<dbReference type="PANTHER" id="PTHR43079">
    <property type="entry name" value="PROBABLE CADMIUM/ZINC-TRANSPORTING ATPASE HMA1"/>
    <property type="match status" value="1"/>
</dbReference>
<evidence type="ECO:0000256" key="10">
    <source>
        <dbReference type="ARBA" id="ARBA00023136"/>
    </source>
</evidence>
<evidence type="ECO:0000256" key="6">
    <source>
        <dbReference type="ARBA" id="ARBA00022840"/>
    </source>
</evidence>
<keyword evidence="3 11" id="KW-0812">Transmembrane</keyword>
<sequence length="725" mass="77276">MLYAQRFTQFTREHADMLAALVCGLLLFLGWFALHLGALELALLLLPAAYVIGGYESAREGLTTLFKEKELDVDLLMIVAAIGAAGLGLWRREYHLIIDGAILILIFAISGALEGYAMQRTERSIRSLMSLTPDTARVLLQGREEEVSISQLKVGDEIVVKPGELIPTDGIIVSGYSTINQAAITGESLPVEKTVGAEVFAGTLNGYGALQIKVHKPAQSSLIVRVIRLVEQAKTQAPPSQEFIDRFEKGYAKVIVVSGILLATLPPFLWGWDWEITIYRALTFLVVASPCALMAAIMPTLLSGIANGARQGILFKNGAQLEKIGKVRAIAFDKTGTLTIGQVQVFQVITNSKYTQADVLKAAASIESSSEHPIGKAIVEAAADLNWVGAVGVQAIPGQGIVGIVKEQQVIVGNVTFLQQYVTNLPEDLRQMAQCLEQEGKTVVWVAGEEDAGTRGHGDAGTRGHGDAGTRGRGDAGTRGHGDAGTRREVGAEASSDPNFGGYGEKLERRLPLLQTSEDTGNLSQTLFASPRLPVPASSYQVTGIIVIADEVRVEAAATISRLKKLGVEQIVMLTGDNQETANSVAKAVGIDRVYAQLLPEDKLDVIRRLQQKYQTVAMVGDGINDAPALAQASVGIAMGGAGSDVALETADIILMADKLEKIAVAIHLGRRSQLIVKQNIVIALGFIVLLLVGNFLGNINLPIGVIGHEGSTVLVTLSGLRLLK</sequence>
<dbReference type="SFLD" id="SFLDG00002">
    <property type="entry name" value="C1.7:_P-type_atpase_like"/>
    <property type="match status" value="1"/>
</dbReference>
<dbReference type="PANTHER" id="PTHR43079:SF1">
    <property type="entry name" value="CADMIUM_ZINC-TRANSPORTING ATPASE HMA1, CHLOROPLASTIC-RELATED"/>
    <property type="match status" value="1"/>
</dbReference>
<keyword evidence="10 11" id="KW-0472">Membrane</keyword>
<evidence type="ECO:0000259" key="13">
    <source>
        <dbReference type="Pfam" id="PF00122"/>
    </source>
</evidence>
<dbReference type="InterPro" id="IPR023298">
    <property type="entry name" value="ATPase_P-typ_TM_dom_sf"/>
</dbReference>
<dbReference type="SUPFAM" id="SSF81660">
    <property type="entry name" value="Metal cation-transporting ATPase, ATP-binding domain N"/>
    <property type="match status" value="1"/>
</dbReference>
<feature type="transmembrane region" description="Helical" evidence="11">
    <location>
        <begin position="681"/>
        <end position="698"/>
    </location>
</feature>
<comment type="caution">
    <text evidence="14">The sequence shown here is derived from an EMBL/GenBank/DDBJ whole genome shotgun (WGS) entry which is preliminary data.</text>
</comment>
<evidence type="ECO:0000256" key="2">
    <source>
        <dbReference type="ARBA" id="ARBA00006024"/>
    </source>
</evidence>
<evidence type="ECO:0000256" key="4">
    <source>
        <dbReference type="ARBA" id="ARBA00022723"/>
    </source>
</evidence>
<dbReference type="Pfam" id="PF00122">
    <property type="entry name" value="E1-E2_ATPase"/>
    <property type="match status" value="1"/>
</dbReference>
<gene>
    <name evidence="14" type="ORF">H6G94_26250</name>
</gene>
<dbReference type="NCBIfam" id="TIGR01525">
    <property type="entry name" value="ATPase-IB_hvy"/>
    <property type="match status" value="1"/>
</dbReference>
<dbReference type="InterPro" id="IPR036412">
    <property type="entry name" value="HAD-like_sf"/>
</dbReference>
<feature type="region of interest" description="Disordered" evidence="12">
    <location>
        <begin position="451"/>
        <end position="504"/>
    </location>
</feature>
<dbReference type="InterPro" id="IPR008250">
    <property type="entry name" value="ATPase_P-typ_transduc_dom_A_sf"/>
</dbReference>
<dbReference type="InterPro" id="IPR051949">
    <property type="entry name" value="Cation_Transport_ATPase"/>
</dbReference>
<organism evidence="14 15">
    <name type="scientific">Nostoc punctiforme FACHB-252</name>
    <dbReference type="NCBI Taxonomy" id="1357509"/>
    <lineage>
        <taxon>Bacteria</taxon>
        <taxon>Bacillati</taxon>
        <taxon>Cyanobacteriota</taxon>
        <taxon>Cyanophyceae</taxon>
        <taxon>Nostocales</taxon>
        <taxon>Nostocaceae</taxon>
        <taxon>Nostoc</taxon>
    </lineage>
</organism>
<keyword evidence="4 11" id="KW-0479">Metal-binding</keyword>
<evidence type="ECO:0000313" key="14">
    <source>
        <dbReference type="EMBL" id="MBD2614735.1"/>
    </source>
</evidence>
<dbReference type="EMBL" id="JACJTC010000020">
    <property type="protein sequence ID" value="MBD2614735.1"/>
    <property type="molecule type" value="Genomic_DNA"/>
</dbReference>
<dbReference type="SUPFAM" id="SSF56784">
    <property type="entry name" value="HAD-like"/>
    <property type="match status" value="1"/>
</dbReference>
<dbReference type="Proteomes" id="UP000606396">
    <property type="component" value="Unassembled WGS sequence"/>
</dbReference>
<keyword evidence="8" id="KW-1278">Translocase</keyword>
<dbReference type="SUPFAM" id="SSF81665">
    <property type="entry name" value="Calcium ATPase, transmembrane domain M"/>
    <property type="match status" value="1"/>
</dbReference>
<dbReference type="SUPFAM" id="SSF81653">
    <property type="entry name" value="Calcium ATPase, transduction domain A"/>
    <property type="match status" value="1"/>
</dbReference>
<evidence type="ECO:0000256" key="1">
    <source>
        <dbReference type="ARBA" id="ARBA00004141"/>
    </source>
</evidence>
<evidence type="ECO:0000256" key="5">
    <source>
        <dbReference type="ARBA" id="ARBA00022741"/>
    </source>
</evidence>
<keyword evidence="5 11" id="KW-0547">Nucleotide-binding</keyword>
<proteinExistence type="inferred from homology"/>
<keyword evidence="15" id="KW-1185">Reference proteome</keyword>
<dbReference type="Gene3D" id="3.40.1110.10">
    <property type="entry name" value="Calcium-transporting ATPase, cytoplasmic domain N"/>
    <property type="match status" value="1"/>
</dbReference>
<dbReference type="SFLD" id="SFLDF00027">
    <property type="entry name" value="p-type_atpase"/>
    <property type="match status" value="1"/>
</dbReference>
<dbReference type="PRINTS" id="PR00119">
    <property type="entry name" value="CATATPASE"/>
</dbReference>
<comment type="similarity">
    <text evidence="2 11">Belongs to the cation transport ATPase (P-type) (TC 3.A.3) family. Type IB subfamily.</text>
</comment>
<dbReference type="NCBIfam" id="TIGR01494">
    <property type="entry name" value="ATPase_P-type"/>
    <property type="match status" value="2"/>
</dbReference>
<feature type="transmembrane region" description="Helical" evidence="11">
    <location>
        <begin position="251"/>
        <end position="272"/>
    </location>
</feature>
<keyword evidence="9 11" id="KW-1133">Transmembrane helix</keyword>
<evidence type="ECO:0000256" key="8">
    <source>
        <dbReference type="ARBA" id="ARBA00022967"/>
    </source>
</evidence>